<comment type="caution">
    <text evidence="9">The sequence shown here is derived from an EMBL/GenBank/DDBJ whole genome shotgun (WGS) entry which is preliminary data.</text>
</comment>
<gene>
    <name evidence="9" type="primary">pepF</name>
    <name evidence="9" type="ORF">ACFO26_03885</name>
</gene>
<organism evidence="9 10">
    <name type="scientific">Lactococcus nasutitermitis</name>
    <dbReference type="NCBI Taxonomy" id="1652957"/>
    <lineage>
        <taxon>Bacteria</taxon>
        <taxon>Bacillati</taxon>
        <taxon>Bacillota</taxon>
        <taxon>Bacilli</taxon>
        <taxon>Lactobacillales</taxon>
        <taxon>Streptococcaceae</taxon>
        <taxon>Lactococcus</taxon>
    </lineage>
</organism>
<comment type="function">
    <text evidence="6">Has oligopeptidase activity and degrades a variety of small bioactive peptides.</text>
</comment>
<comment type="cofactor">
    <cofactor evidence="6">
        <name>Zn(2+)</name>
        <dbReference type="ChEBI" id="CHEBI:29105"/>
    </cofactor>
    <text evidence="6">Binds 1 zinc ion.</text>
</comment>
<feature type="domain" description="Oligopeptidase F N-terminal" evidence="8">
    <location>
        <begin position="123"/>
        <end position="192"/>
    </location>
</feature>
<keyword evidence="3 6" id="KW-0378">Hydrolase</keyword>
<dbReference type="RefSeq" id="WP_213533513.1">
    <property type="nucleotide sequence ID" value="NZ_BOVQ01000002.1"/>
</dbReference>
<keyword evidence="2 6" id="KW-0479">Metal-binding</keyword>
<protein>
    <recommendedName>
        <fullName evidence="6">Oligopeptidase F</fullName>
        <ecNumber evidence="6">3.4.24.-</ecNumber>
    </recommendedName>
</protein>
<dbReference type="Gene3D" id="1.10.287.830">
    <property type="entry name" value="putative peptidase helix hairpin domain like"/>
    <property type="match status" value="1"/>
</dbReference>
<evidence type="ECO:0000256" key="1">
    <source>
        <dbReference type="ARBA" id="ARBA00022670"/>
    </source>
</evidence>
<accession>A0ABV9JFE8</accession>
<dbReference type="EC" id="3.4.24.-" evidence="6"/>
<evidence type="ECO:0000259" key="8">
    <source>
        <dbReference type="Pfam" id="PF08439"/>
    </source>
</evidence>
<evidence type="ECO:0000313" key="9">
    <source>
        <dbReference type="EMBL" id="MFC4652039.1"/>
    </source>
</evidence>
<dbReference type="CDD" id="cd09608">
    <property type="entry name" value="M3B_PepF"/>
    <property type="match status" value="1"/>
</dbReference>
<evidence type="ECO:0000256" key="2">
    <source>
        <dbReference type="ARBA" id="ARBA00022723"/>
    </source>
</evidence>
<feature type="domain" description="Peptidase M3A/M3B catalytic" evidence="7">
    <location>
        <begin position="213"/>
        <end position="592"/>
    </location>
</feature>
<name>A0ABV9JFE8_9LACT</name>
<dbReference type="Pfam" id="PF01432">
    <property type="entry name" value="Peptidase_M3"/>
    <property type="match status" value="1"/>
</dbReference>
<dbReference type="Gene3D" id="1.20.140.70">
    <property type="entry name" value="Oligopeptidase f, N-terminal domain"/>
    <property type="match status" value="1"/>
</dbReference>
<keyword evidence="4 6" id="KW-0862">Zinc</keyword>
<dbReference type="InterPro" id="IPR013647">
    <property type="entry name" value="OligopepF_N_dom"/>
</dbReference>
<dbReference type="Proteomes" id="UP001595987">
    <property type="component" value="Unassembled WGS sequence"/>
</dbReference>
<evidence type="ECO:0000256" key="6">
    <source>
        <dbReference type="RuleBase" id="RU368091"/>
    </source>
</evidence>
<dbReference type="Pfam" id="PF08439">
    <property type="entry name" value="Peptidase_M3_N"/>
    <property type="match status" value="1"/>
</dbReference>
<dbReference type="InterPro" id="IPR004438">
    <property type="entry name" value="Peptidase_M3B"/>
</dbReference>
<dbReference type="InterPro" id="IPR042088">
    <property type="entry name" value="OligoPept_F_C"/>
</dbReference>
<dbReference type="SUPFAM" id="SSF55486">
    <property type="entry name" value="Metalloproteases ('zincins'), catalytic domain"/>
    <property type="match status" value="1"/>
</dbReference>
<dbReference type="Gene3D" id="1.10.1370.20">
    <property type="entry name" value="Oligoendopeptidase f, C-terminal domain"/>
    <property type="match status" value="1"/>
</dbReference>
<evidence type="ECO:0000256" key="5">
    <source>
        <dbReference type="ARBA" id="ARBA00023049"/>
    </source>
</evidence>
<proteinExistence type="inferred from homology"/>
<keyword evidence="1 6" id="KW-0645">Protease</keyword>
<evidence type="ECO:0000256" key="3">
    <source>
        <dbReference type="ARBA" id="ARBA00022801"/>
    </source>
</evidence>
<dbReference type="NCBIfam" id="TIGR00181">
    <property type="entry name" value="pepF"/>
    <property type="match status" value="1"/>
</dbReference>
<dbReference type="PANTHER" id="PTHR11804">
    <property type="entry name" value="PROTEASE M3 THIMET OLIGOPEPTIDASE-RELATED"/>
    <property type="match status" value="1"/>
</dbReference>
<reference evidence="10" key="1">
    <citation type="journal article" date="2019" name="Int. J. Syst. Evol. Microbiol.">
        <title>The Global Catalogue of Microorganisms (GCM) 10K type strain sequencing project: providing services to taxonomists for standard genome sequencing and annotation.</title>
        <authorList>
            <consortium name="The Broad Institute Genomics Platform"/>
            <consortium name="The Broad Institute Genome Sequencing Center for Infectious Disease"/>
            <person name="Wu L."/>
            <person name="Ma J."/>
        </authorList>
    </citation>
    <scope>NUCLEOTIDE SEQUENCE [LARGE SCALE GENOMIC DNA]</scope>
    <source>
        <strain evidence="10">CCUG 63287</strain>
    </source>
</reference>
<comment type="similarity">
    <text evidence="6">Belongs to the peptidase M3B family.</text>
</comment>
<dbReference type="PANTHER" id="PTHR11804:SF84">
    <property type="entry name" value="SACCHAROLYSIN"/>
    <property type="match status" value="1"/>
</dbReference>
<keyword evidence="5 6" id="KW-0482">Metalloprotease</keyword>
<dbReference type="InterPro" id="IPR045090">
    <property type="entry name" value="Pept_M3A_M3B"/>
</dbReference>
<dbReference type="InterPro" id="IPR001567">
    <property type="entry name" value="Pept_M3A_M3B_dom"/>
</dbReference>
<dbReference type="EMBL" id="JBHSGD010000004">
    <property type="protein sequence ID" value="MFC4652039.1"/>
    <property type="molecule type" value="Genomic_DNA"/>
</dbReference>
<evidence type="ECO:0000259" key="7">
    <source>
        <dbReference type="Pfam" id="PF01432"/>
    </source>
</evidence>
<evidence type="ECO:0000256" key="4">
    <source>
        <dbReference type="ARBA" id="ARBA00022833"/>
    </source>
</evidence>
<sequence length="612" mass="70605">MAKERQENDKKLQWDLTTIFSTDEAWEEELACITANLSGEANWQENGSHSAVDFVGHLLDSAAVLYEATATMLLISQDVERLYVYASMKNDQDTRVAKYQEYQAKATALYAKFGEVFAFYEPEFMALTEEKYAQFVKEEAKLSNFSHYFERLFSQKAHILSQKEEKLLAQASEIFGSAAETFEVFDNADIKFPLVKNEQNEDEQLSHGNYISFMESKNRDVRKSVYQALYSNYEQYQHTYAKTLQSNVKVHNFNAQVHGYNSAREAALSANFVPEKVYDLLIESVNKHLPLLQRYIALRKDILGLEDLKMYDIYTPLSSLDYKFNYENGVKKAQEVLSIYGEAYSERVKRTFDEQWIDVQENIGKRSGAYSGGSYNTNAFMLLNWQETLDDLFTLVHEMGHSMHSTFTRENQPYVYGDYPIFLAEIASTTNENILTDTLLDDAQNDQEKFAILNHWLDGFRGTVYRQTQFAEFEQGIHEADAKGEVLTSEFMNHLYAEINEKYYGLSAEENPEIQYEWARIPHFYYNFYVFQYATGFAAASYLAEKIVHGTDDDREKYLTYLKAGSSDYPLNVIAKAGVDMAQSNYLDAAFDLFENRLNELEALVAKGVHRA</sequence>
<keyword evidence="10" id="KW-1185">Reference proteome</keyword>
<evidence type="ECO:0000313" key="10">
    <source>
        <dbReference type="Proteomes" id="UP001595987"/>
    </source>
</evidence>